<dbReference type="PANTHER" id="PTHR43031">
    <property type="entry name" value="FAD-DEPENDENT OXIDOREDUCTASE"/>
    <property type="match status" value="1"/>
</dbReference>
<name>A0A1B3BAI6_9GAMM</name>
<dbReference type="STRING" id="1144748.KS2013_1036"/>
<proteinExistence type="predicted"/>
<dbReference type="PROSITE" id="PS51257">
    <property type="entry name" value="PROKAR_LIPOPROTEIN"/>
    <property type="match status" value="1"/>
</dbReference>
<dbReference type="RefSeq" id="WP_068990755.1">
    <property type="nucleotide sequence ID" value="NZ_CP012418.1"/>
</dbReference>
<dbReference type="OrthoDB" id="9814704at2"/>
<dbReference type="SMART" id="SM00450">
    <property type="entry name" value="RHOD"/>
    <property type="match status" value="1"/>
</dbReference>
<accession>A0A1B3BAI6</accession>
<organism evidence="2 3">
    <name type="scientific">Kangiella sediminilitoris</name>
    <dbReference type="NCBI Taxonomy" id="1144748"/>
    <lineage>
        <taxon>Bacteria</taxon>
        <taxon>Pseudomonadati</taxon>
        <taxon>Pseudomonadota</taxon>
        <taxon>Gammaproteobacteria</taxon>
        <taxon>Kangiellales</taxon>
        <taxon>Kangiellaceae</taxon>
        <taxon>Kangiella</taxon>
    </lineage>
</organism>
<dbReference type="InterPro" id="IPR001763">
    <property type="entry name" value="Rhodanese-like_dom"/>
</dbReference>
<dbReference type="KEGG" id="ksd:KS2013_1036"/>
<gene>
    <name evidence="2" type="ORF">KS2013_1036</name>
</gene>
<feature type="domain" description="Rhodanese" evidence="1">
    <location>
        <begin position="141"/>
        <end position="214"/>
    </location>
</feature>
<sequence length="226" mass="24958">MKFLKLFVSLLVVLPLVFSCREQKVETVSDNLPRDFTLSAGEHVLVNDIDFQFERVAEDYRCPKGTQCNQAGAAKVLVNYTVKNKPIQQALLIGVTDIPESKLVVGDTQFLLAYLKPSPAANIKIDPASYEAHFIVYKEGDLSDATVIDVRTKAEYQQGHYADATLLPLATLTENIDSLKLDKSDQIVVYCRSGNRAGKAKVALEKLGYTNVINGVNQDITGYVTQ</sequence>
<dbReference type="CDD" id="cd00158">
    <property type="entry name" value="RHOD"/>
    <property type="match status" value="1"/>
</dbReference>
<dbReference type="SUPFAM" id="SSF52821">
    <property type="entry name" value="Rhodanese/Cell cycle control phosphatase"/>
    <property type="match status" value="1"/>
</dbReference>
<evidence type="ECO:0000259" key="1">
    <source>
        <dbReference type="PROSITE" id="PS50206"/>
    </source>
</evidence>
<protein>
    <recommendedName>
        <fullName evidence="1">Rhodanese domain-containing protein</fullName>
    </recommendedName>
</protein>
<dbReference type="AlphaFoldDB" id="A0A1B3BAI6"/>
<evidence type="ECO:0000313" key="2">
    <source>
        <dbReference type="EMBL" id="AOE49756.1"/>
    </source>
</evidence>
<dbReference type="PROSITE" id="PS50206">
    <property type="entry name" value="RHODANESE_3"/>
    <property type="match status" value="1"/>
</dbReference>
<dbReference type="EMBL" id="CP012418">
    <property type="protein sequence ID" value="AOE49756.1"/>
    <property type="molecule type" value="Genomic_DNA"/>
</dbReference>
<evidence type="ECO:0000313" key="3">
    <source>
        <dbReference type="Proteomes" id="UP000094147"/>
    </source>
</evidence>
<dbReference type="Pfam" id="PF00581">
    <property type="entry name" value="Rhodanese"/>
    <property type="match status" value="1"/>
</dbReference>
<dbReference type="PANTHER" id="PTHR43031:SF1">
    <property type="entry name" value="PYRIDINE NUCLEOTIDE-DISULPHIDE OXIDOREDUCTASE"/>
    <property type="match status" value="1"/>
</dbReference>
<keyword evidence="3" id="KW-1185">Reference proteome</keyword>
<dbReference type="Proteomes" id="UP000094147">
    <property type="component" value="Chromosome"/>
</dbReference>
<reference evidence="3" key="1">
    <citation type="submission" date="2015-08" db="EMBL/GenBank/DDBJ databases">
        <authorList>
            <person name="Kim K.M."/>
        </authorList>
    </citation>
    <scope>NUCLEOTIDE SEQUENCE [LARGE SCALE GENOMIC DNA]</scope>
    <source>
        <strain evidence="3">KCTC 23892</strain>
    </source>
</reference>
<dbReference type="InterPro" id="IPR050229">
    <property type="entry name" value="GlpE_sulfurtransferase"/>
</dbReference>
<dbReference type="InterPro" id="IPR036873">
    <property type="entry name" value="Rhodanese-like_dom_sf"/>
</dbReference>
<dbReference type="Gene3D" id="3.40.250.10">
    <property type="entry name" value="Rhodanese-like domain"/>
    <property type="match status" value="1"/>
</dbReference>